<dbReference type="OrthoDB" id="10675147at2759"/>
<protein>
    <submittedName>
        <fullName evidence="2">Uncharacterized protein</fullName>
    </submittedName>
</protein>
<feature type="compositionally biased region" description="Basic and acidic residues" evidence="1">
    <location>
        <begin position="68"/>
        <end position="90"/>
    </location>
</feature>
<proteinExistence type="predicted"/>
<sequence length="466" mass="52878">MKGKKKMTPTALVNKTLDTKSVEFLLGECGRLRADLIALTKNCPPPPPPPRFPDESSRIHGVVQKRFREFENSTKEEIQRQKKKSLDTRIIRPPHRKPPQETKPNKPMSSPKIRNPSHLSTKLIKGVNIFPSLSVEKLRSFEFIQARPKSNVGYYHFIHAEDNRERVGERSHHLVVQNTANINISPEKMRENESHDDELSKNETEQLKEESLKSSSVEWHNSTLRDVEQSDVEEAEGSPQNTLSEDISYTLDSTKSKALSEYNTSQKSETSSHTLDSIKRSKNLSKFLLHADKSVIERLPLDEKMKIIRRNLHTYEKSELEAEDDNYSKEGETEEEPNTDSLCEVLRYALSMGETRSFLSTIEEQTENEVSFHSLSRRSHEVELSRSESLSGGLVKSLPSSGLSFSDLRSYKKAVVSDKDLTPTMALSEGQFIQEGSCSKGCEDLETDMDDVSSSDTFTISVGEWN</sequence>
<feature type="compositionally biased region" description="Basic and acidic residues" evidence="1">
    <location>
        <begin position="187"/>
        <end position="212"/>
    </location>
</feature>
<dbReference type="EMBL" id="HACA01031182">
    <property type="protein sequence ID" value="CDW48543.1"/>
    <property type="molecule type" value="Transcribed_RNA"/>
</dbReference>
<evidence type="ECO:0000256" key="1">
    <source>
        <dbReference type="SAM" id="MobiDB-lite"/>
    </source>
</evidence>
<evidence type="ECO:0000313" key="2">
    <source>
        <dbReference type="EMBL" id="CDW48543.1"/>
    </source>
</evidence>
<feature type="compositionally biased region" description="Basic and acidic residues" evidence="1">
    <location>
        <begin position="319"/>
        <end position="331"/>
    </location>
</feature>
<feature type="region of interest" description="Disordered" evidence="1">
    <location>
        <begin position="68"/>
        <end position="119"/>
    </location>
</feature>
<feature type="region of interest" description="Disordered" evidence="1">
    <location>
        <begin position="319"/>
        <end position="339"/>
    </location>
</feature>
<feature type="compositionally biased region" description="Polar residues" evidence="1">
    <location>
        <begin position="238"/>
        <end position="248"/>
    </location>
</feature>
<reference evidence="2" key="1">
    <citation type="submission" date="2014-05" db="EMBL/GenBank/DDBJ databases">
        <authorList>
            <person name="Chronopoulou M."/>
        </authorList>
    </citation>
    <scope>NUCLEOTIDE SEQUENCE</scope>
    <source>
        <tissue evidence="2">Whole organism</tissue>
    </source>
</reference>
<organism evidence="2">
    <name type="scientific">Lepeophtheirus salmonis</name>
    <name type="common">Salmon louse</name>
    <name type="synonym">Caligus salmonis</name>
    <dbReference type="NCBI Taxonomy" id="72036"/>
    <lineage>
        <taxon>Eukaryota</taxon>
        <taxon>Metazoa</taxon>
        <taxon>Ecdysozoa</taxon>
        <taxon>Arthropoda</taxon>
        <taxon>Crustacea</taxon>
        <taxon>Multicrustacea</taxon>
        <taxon>Hexanauplia</taxon>
        <taxon>Copepoda</taxon>
        <taxon>Siphonostomatoida</taxon>
        <taxon>Caligidae</taxon>
        <taxon>Lepeophtheirus</taxon>
    </lineage>
</organism>
<accession>A0A0K2VDC9</accession>
<name>A0A0K2VDC9_LEPSM</name>
<dbReference type="AlphaFoldDB" id="A0A0K2VDC9"/>
<feature type="region of interest" description="Disordered" evidence="1">
    <location>
        <begin position="177"/>
        <end position="248"/>
    </location>
</feature>